<evidence type="ECO:0000259" key="4">
    <source>
        <dbReference type="Pfam" id="PF00171"/>
    </source>
</evidence>
<dbReference type="GO" id="GO:0009450">
    <property type="term" value="P:gamma-aminobutyric acid catabolic process"/>
    <property type="evidence" value="ECO:0007669"/>
    <property type="project" value="TreeGrafter"/>
</dbReference>
<comment type="similarity">
    <text evidence="2">Belongs to the aldehyde dehydrogenase family.</text>
</comment>
<dbReference type="EMBL" id="JH767579">
    <property type="protein sequence ID" value="EON66314.1"/>
    <property type="molecule type" value="Genomic_DNA"/>
</dbReference>
<dbReference type="GO" id="GO:0004777">
    <property type="term" value="F:succinate-semialdehyde dehydrogenase (NAD+) activity"/>
    <property type="evidence" value="ECO:0007669"/>
    <property type="project" value="TreeGrafter"/>
</dbReference>
<evidence type="ECO:0000256" key="1">
    <source>
        <dbReference type="ARBA" id="ARBA00005176"/>
    </source>
</evidence>
<dbReference type="Pfam" id="PF00171">
    <property type="entry name" value="Aldedh"/>
    <property type="match status" value="1"/>
</dbReference>
<gene>
    <name evidence="5" type="ORF">W97_05707</name>
</gene>
<keyword evidence="3" id="KW-0560">Oxidoreductase</keyword>
<reference evidence="6" key="1">
    <citation type="submission" date="2012-06" db="EMBL/GenBank/DDBJ databases">
        <title>The genome sequence of Coniosporium apollinis CBS 100218.</title>
        <authorList>
            <consortium name="The Broad Institute Genome Sequencing Platform"/>
            <person name="Cuomo C."/>
            <person name="Gorbushina A."/>
            <person name="Noack S."/>
            <person name="Walker B."/>
            <person name="Young S.K."/>
            <person name="Zeng Q."/>
            <person name="Gargeya S."/>
            <person name="Fitzgerald M."/>
            <person name="Haas B."/>
            <person name="Abouelleil A."/>
            <person name="Alvarado L."/>
            <person name="Arachchi H.M."/>
            <person name="Berlin A.M."/>
            <person name="Chapman S.B."/>
            <person name="Goldberg J."/>
            <person name="Griggs A."/>
            <person name="Gujja S."/>
            <person name="Hansen M."/>
            <person name="Howarth C."/>
            <person name="Imamovic A."/>
            <person name="Larimer J."/>
            <person name="McCowan C."/>
            <person name="Montmayeur A."/>
            <person name="Murphy C."/>
            <person name="Neiman D."/>
            <person name="Pearson M."/>
            <person name="Priest M."/>
            <person name="Roberts A."/>
            <person name="Saif S."/>
            <person name="Shea T."/>
            <person name="Sisk P."/>
            <person name="Sykes S."/>
            <person name="Wortman J."/>
            <person name="Nusbaum C."/>
            <person name="Birren B."/>
        </authorList>
    </citation>
    <scope>NUCLEOTIDE SEQUENCE [LARGE SCALE GENOMIC DNA]</scope>
    <source>
        <strain evidence="6">CBS 100218</strain>
    </source>
</reference>
<dbReference type="InterPro" id="IPR016161">
    <property type="entry name" value="Ald_DH/histidinol_DH"/>
</dbReference>
<dbReference type="AlphaFoldDB" id="R7YWX9"/>
<dbReference type="eggNOG" id="KOG2451">
    <property type="taxonomic scope" value="Eukaryota"/>
</dbReference>
<feature type="domain" description="Aldehyde dehydrogenase" evidence="4">
    <location>
        <begin position="36"/>
        <end position="499"/>
    </location>
</feature>
<dbReference type="FunFam" id="3.40.605.10:FF:000023">
    <property type="entry name" value="Succinate-semialdehyde dehydrogenase (Eurofung)"/>
    <property type="match status" value="1"/>
</dbReference>
<dbReference type="RefSeq" id="XP_007781631.1">
    <property type="nucleotide sequence ID" value="XM_007783441.1"/>
</dbReference>
<dbReference type="HOGENOM" id="CLU_005391_5_3_1"/>
<name>R7YWX9_CONA1</name>
<evidence type="ECO:0000256" key="2">
    <source>
        <dbReference type="ARBA" id="ARBA00009986"/>
    </source>
</evidence>
<dbReference type="GeneID" id="19903018"/>
<evidence type="ECO:0000313" key="5">
    <source>
        <dbReference type="EMBL" id="EON66314.1"/>
    </source>
</evidence>
<evidence type="ECO:0000313" key="6">
    <source>
        <dbReference type="Proteomes" id="UP000016924"/>
    </source>
</evidence>
<dbReference type="InterPro" id="IPR016162">
    <property type="entry name" value="Ald_DH_N"/>
</dbReference>
<sequence>MTSNGTNGANGSKYELPFKLNDPDLLHQQSYVNGEWVESKSGARFDVIDPGTGTPFATCPTNTAEDVDPAVQSAHTAFQRYRTLNPRHRAKLLLKWNDLITAAKEDLATIVTYETGKPLAEARGELDYALGFTWWFAGEAERIQGTVSVPSAPNRRTFTVKQPVGVAVALVPWNFPIAMILRKAGAALAAGCTMIIKPSPETPLSVLALVELAQRAGFEKGVLNVLTTDLENTPELSERLCKHPLVKKVTFTGSTAVGKLIAKHCSEGLKKVTLELGGNCPFLIFDDANLQQALDALMLLKWRHAGQACIAANRVYVQKGVFDKFQDMLVEATRKLKIGHGAEKGTTLGPVTTPRGIEKVQKQIEDAKQHGAKVLTGGKKAEGLSGYFFEPTIISGMKPEMLVSREETFAPLCALYSFDTEDEAVKAANDTSMGLASYFFTKNVDRTWRLLENLEAGMIGMNTGNASAAESPFGGIKESGYGKESGKDVAVQEYLVTKTGTLTLEDHY</sequence>
<accession>R7YWX9</accession>
<dbReference type="CDD" id="cd07103">
    <property type="entry name" value="ALDH_F5_SSADH_GabD"/>
    <property type="match status" value="1"/>
</dbReference>
<dbReference type="PANTHER" id="PTHR43353:SF7">
    <property type="entry name" value="SUCCINATE SEMIALDEHYDE DEHYDROGENASE (EUROFUNG)"/>
    <property type="match status" value="1"/>
</dbReference>
<dbReference type="GO" id="GO:0005737">
    <property type="term" value="C:cytoplasm"/>
    <property type="evidence" value="ECO:0007669"/>
    <property type="project" value="TreeGrafter"/>
</dbReference>
<dbReference type="Gene3D" id="3.40.605.10">
    <property type="entry name" value="Aldehyde Dehydrogenase, Chain A, domain 1"/>
    <property type="match status" value="1"/>
</dbReference>
<proteinExistence type="inferred from homology"/>
<dbReference type="Gene3D" id="3.40.309.10">
    <property type="entry name" value="Aldehyde Dehydrogenase, Chain A, domain 2"/>
    <property type="match status" value="1"/>
</dbReference>
<dbReference type="OrthoDB" id="310895at2759"/>
<dbReference type="PANTHER" id="PTHR43353">
    <property type="entry name" value="SUCCINATE-SEMIALDEHYDE DEHYDROGENASE, MITOCHONDRIAL"/>
    <property type="match status" value="1"/>
</dbReference>
<dbReference type="InterPro" id="IPR016163">
    <property type="entry name" value="Ald_DH_C"/>
</dbReference>
<dbReference type="SUPFAM" id="SSF53720">
    <property type="entry name" value="ALDH-like"/>
    <property type="match status" value="1"/>
</dbReference>
<organism evidence="5 6">
    <name type="scientific">Coniosporium apollinis (strain CBS 100218)</name>
    <name type="common">Rock-inhabiting black yeast</name>
    <dbReference type="NCBI Taxonomy" id="1168221"/>
    <lineage>
        <taxon>Eukaryota</taxon>
        <taxon>Fungi</taxon>
        <taxon>Dikarya</taxon>
        <taxon>Ascomycota</taxon>
        <taxon>Pezizomycotina</taxon>
        <taxon>Dothideomycetes</taxon>
        <taxon>Dothideomycetes incertae sedis</taxon>
        <taxon>Coniosporium</taxon>
    </lineage>
</organism>
<comment type="pathway">
    <text evidence="1">Amino-acid degradation; 4-aminobutanoate degradation.</text>
</comment>
<dbReference type="Proteomes" id="UP000016924">
    <property type="component" value="Unassembled WGS sequence"/>
</dbReference>
<dbReference type="InterPro" id="IPR015590">
    <property type="entry name" value="Aldehyde_DH_dom"/>
</dbReference>
<dbReference type="FunFam" id="3.40.309.10:FF:000004">
    <property type="entry name" value="Succinate-semialdehyde dehydrogenase I"/>
    <property type="match status" value="1"/>
</dbReference>
<protein>
    <submittedName>
        <fullName evidence="5">Succinate-semialdehyde dehydrogenase</fullName>
    </submittedName>
</protein>
<evidence type="ECO:0000256" key="3">
    <source>
        <dbReference type="ARBA" id="ARBA00023002"/>
    </source>
</evidence>
<keyword evidence="6" id="KW-1185">Reference proteome</keyword>
<dbReference type="STRING" id="1168221.R7YWX9"/>
<dbReference type="InterPro" id="IPR050740">
    <property type="entry name" value="Aldehyde_DH_Superfamily"/>
</dbReference>